<dbReference type="GeneID" id="45455415"/>
<dbReference type="NCBIfam" id="NF002881">
    <property type="entry name" value="PRK03343.1"/>
    <property type="match status" value="1"/>
</dbReference>
<dbReference type="SUPFAM" id="SSF51569">
    <property type="entry name" value="Aldolase"/>
    <property type="match status" value="1"/>
</dbReference>
<dbReference type="Pfam" id="PF00923">
    <property type="entry name" value="TAL_FSA"/>
    <property type="match status" value="1"/>
</dbReference>
<dbReference type="Proteomes" id="UP000466578">
    <property type="component" value="Chromosome"/>
</dbReference>
<evidence type="ECO:0000256" key="9">
    <source>
        <dbReference type="ARBA" id="ARBA00023126"/>
    </source>
</evidence>
<dbReference type="PIRSF" id="PIRSF036915">
    <property type="entry name" value="Trnald_Bac_Plnt"/>
    <property type="match status" value="1"/>
</dbReference>
<dbReference type="Gene3D" id="3.20.20.70">
    <property type="entry name" value="Aldolase class I"/>
    <property type="match status" value="1"/>
</dbReference>
<dbReference type="EMBL" id="AP022597">
    <property type="protein sequence ID" value="BBY72945.1"/>
    <property type="molecule type" value="Genomic_DNA"/>
</dbReference>
<protein>
    <recommendedName>
        <fullName evidence="6 12">Transaldolase</fullName>
        <ecNumber evidence="5 12">2.2.1.2</ecNumber>
    </recommendedName>
</protein>
<evidence type="ECO:0000256" key="10">
    <source>
        <dbReference type="ARBA" id="ARBA00023270"/>
    </source>
</evidence>
<dbReference type="NCBIfam" id="TIGR00876">
    <property type="entry name" value="tal_mycobact"/>
    <property type="match status" value="1"/>
</dbReference>
<evidence type="ECO:0000256" key="12">
    <source>
        <dbReference type="HAMAP-Rule" id="MF_00493"/>
    </source>
</evidence>
<dbReference type="HAMAP" id="MF_00493">
    <property type="entry name" value="Transaldolase_2"/>
    <property type="match status" value="1"/>
</dbReference>
<dbReference type="InterPro" id="IPR001585">
    <property type="entry name" value="TAL/FSA"/>
</dbReference>
<dbReference type="PROSITE" id="PS01054">
    <property type="entry name" value="TRANSALDOLASE_1"/>
    <property type="match status" value="1"/>
</dbReference>
<dbReference type="InterPro" id="IPR013785">
    <property type="entry name" value="Aldolase_TIM"/>
</dbReference>
<evidence type="ECO:0000256" key="11">
    <source>
        <dbReference type="ARBA" id="ARBA00048810"/>
    </source>
</evidence>
<evidence type="ECO:0000313" key="14">
    <source>
        <dbReference type="Proteomes" id="UP000466578"/>
    </source>
</evidence>
<organism evidence="13 14">
    <name type="scientific">Mycobacterium paraintracellulare</name>
    <dbReference type="NCBI Taxonomy" id="1138383"/>
    <lineage>
        <taxon>Bacteria</taxon>
        <taxon>Bacillati</taxon>
        <taxon>Actinomycetota</taxon>
        <taxon>Actinomycetes</taxon>
        <taxon>Mycobacteriales</taxon>
        <taxon>Mycobacteriaceae</taxon>
        <taxon>Mycobacterium</taxon>
        <taxon>Mycobacterium avium complex (MAC)</taxon>
    </lineage>
</organism>
<sequence>MTQDPTLTALSAAGVSVWLDDLSRDRLVSGNLQRLIDTRSVVGVTTNPSIFQRAISHGHAYDRQITELAEGGADAESAIRTVITDDVRQACDVLRPQWEASGGVDGRVSIEVDPRAAHDADKTVSQAVELWKIVDRPNLFIKIPATSAGMSAITATVAEGISVNVTLIFSVERHRAVMNAYLAGLEAAQRAGKDLTQIHSVASLFVSRIDTEIDQRLETIGTEAAMELRGRAGIATARLAYAAYQEVFQAGHRYAALGYDGAHVQRPLWASTGVKNPAYPDTMYITELVAPHTVSTIPEKTLEALADHGVISGDSITGTAADARAVLDNISAAGVELKDVVRTLEDDGVAKFVASWRQLLGSYPAPPNLLPKGHQ</sequence>
<keyword evidence="10 12" id="KW-0704">Schiff base</keyword>
<reference evidence="13 14" key="1">
    <citation type="journal article" date="2019" name="Emerg. Microbes Infect.">
        <title>Comprehensive subspecies identification of 175 nontuberculous mycobacteria species based on 7547 genomic profiles.</title>
        <authorList>
            <person name="Matsumoto Y."/>
            <person name="Kinjo T."/>
            <person name="Motooka D."/>
            <person name="Nabeya D."/>
            <person name="Jung N."/>
            <person name="Uechi K."/>
            <person name="Horii T."/>
            <person name="Iida T."/>
            <person name="Fujita J."/>
            <person name="Nakamura S."/>
        </authorList>
    </citation>
    <scope>NUCLEOTIDE SEQUENCE [LARGE SCALE GENOMIC DNA]</scope>
    <source>
        <strain evidence="13 14">JCM 30622</strain>
    </source>
</reference>
<dbReference type="EC" id="2.2.1.2" evidence="5 12"/>
<comment type="pathway">
    <text evidence="3 12">Carbohydrate degradation; pentose phosphate pathway; D-glyceraldehyde 3-phosphate and beta-D-fructose 6-phosphate from D-ribose 5-phosphate and D-xylulose 5-phosphate (non-oxidative stage): step 2/3.</text>
</comment>
<dbReference type="CDD" id="cd00955">
    <property type="entry name" value="Transaldolase_like"/>
    <property type="match status" value="1"/>
</dbReference>
<evidence type="ECO:0000256" key="7">
    <source>
        <dbReference type="ARBA" id="ARBA00022490"/>
    </source>
</evidence>
<comment type="subcellular location">
    <subcellularLocation>
        <location evidence="2 12">Cytoplasm</location>
    </subcellularLocation>
</comment>
<name>A0ABN6AZS0_9MYCO</name>
<keyword evidence="8 12" id="KW-0808">Transferase</keyword>
<keyword evidence="14" id="KW-1185">Reference proteome</keyword>
<gene>
    <name evidence="13" type="primary">tal_1</name>
    <name evidence="12" type="synonym">tal</name>
    <name evidence="13" type="ORF">MPRI_51320</name>
</gene>
<comment type="function">
    <text evidence="1 12">Transaldolase is important for the balance of metabolites in the pentose-phosphate pathway.</text>
</comment>
<dbReference type="PANTHER" id="PTHR10683">
    <property type="entry name" value="TRANSALDOLASE"/>
    <property type="match status" value="1"/>
</dbReference>
<comment type="similarity">
    <text evidence="4 12">Belongs to the transaldolase family. Type 2 subfamily.</text>
</comment>
<dbReference type="RefSeq" id="WP_014385225.1">
    <property type="nucleotide sequence ID" value="NC_016948.1"/>
</dbReference>
<proteinExistence type="inferred from homology"/>
<evidence type="ECO:0000313" key="13">
    <source>
        <dbReference type="EMBL" id="BBY72945.1"/>
    </source>
</evidence>
<evidence type="ECO:0000256" key="2">
    <source>
        <dbReference type="ARBA" id="ARBA00004496"/>
    </source>
</evidence>
<evidence type="ECO:0000256" key="1">
    <source>
        <dbReference type="ARBA" id="ARBA00003518"/>
    </source>
</evidence>
<evidence type="ECO:0000256" key="4">
    <source>
        <dbReference type="ARBA" id="ARBA00008426"/>
    </source>
</evidence>
<dbReference type="InterPro" id="IPR018225">
    <property type="entry name" value="Transaldolase_AS"/>
</dbReference>
<feature type="active site" description="Schiff-base intermediate with substrate" evidence="12">
    <location>
        <position position="142"/>
    </location>
</feature>
<comment type="catalytic activity">
    <reaction evidence="11 12">
        <text>D-sedoheptulose 7-phosphate + D-glyceraldehyde 3-phosphate = D-erythrose 4-phosphate + beta-D-fructose 6-phosphate</text>
        <dbReference type="Rhea" id="RHEA:17053"/>
        <dbReference type="ChEBI" id="CHEBI:16897"/>
        <dbReference type="ChEBI" id="CHEBI:57483"/>
        <dbReference type="ChEBI" id="CHEBI:57634"/>
        <dbReference type="ChEBI" id="CHEBI:59776"/>
        <dbReference type="EC" id="2.2.1.2"/>
    </reaction>
</comment>
<keyword evidence="9 12" id="KW-0570">Pentose shunt</keyword>
<evidence type="ECO:0000256" key="3">
    <source>
        <dbReference type="ARBA" id="ARBA00004857"/>
    </source>
</evidence>
<evidence type="ECO:0000256" key="6">
    <source>
        <dbReference type="ARBA" id="ARBA00018292"/>
    </source>
</evidence>
<accession>A0ABN6AZS0</accession>
<evidence type="ECO:0000256" key="8">
    <source>
        <dbReference type="ARBA" id="ARBA00022679"/>
    </source>
</evidence>
<keyword evidence="7 12" id="KW-0963">Cytoplasm</keyword>
<evidence type="ECO:0000256" key="5">
    <source>
        <dbReference type="ARBA" id="ARBA00013151"/>
    </source>
</evidence>
<dbReference type="PANTHER" id="PTHR10683:SF31">
    <property type="entry name" value="TRANSALDOLASE"/>
    <property type="match status" value="1"/>
</dbReference>
<dbReference type="InterPro" id="IPR004732">
    <property type="entry name" value="Transaldolase_2"/>
</dbReference>